<proteinExistence type="predicted"/>
<dbReference type="GO" id="GO:0005524">
    <property type="term" value="F:ATP binding"/>
    <property type="evidence" value="ECO:0007669"/>
    <property type="project" value="UniProtKB-KW"/>
</dbReference>
<dbReference type="PANTHER" id="PTHR45453">
    <property type="entry name" value="PHOSPHATE REGULON SENSOR PROTEIN PHOR"/>
    <property type="match status" value="1"/>
</dbReference>
<dbReference type="CDD" id="cd00130">
    <property type="entry name" value="PAS"/>
    <property type="match status" value="1"/>
</dbReference>
<evidence type="ECO:0000256" key="4">
    <source>
        <dbReference type="ARBA" id="ARBA00022475"/>
    </source>
</evidence>
<keyword evidence="13" id="KW-0812">Transmembrane</keyword>
<evidence type="ECO:0000256" key="5">
    <source>
        <dbReference type="ARBA" id="ARBA00022553"/>
    </source>
</evidence>
<dbReference type="PROSITE" id="PS50109">
    <property type="entry name" value="HIS_KIN"/>
    <property type="match status" value="1"/>
</dbReference>
<evidence type="ECO:0000256" key="8">
    <source>
        <dbReference type="ARBA" id="ARBA00022777"/>
    </source>
</evidence>
<dbReference type="SUPFAM" id="SSF158472">
    <property type="entry name" value="HAMP domain-like"/>
    <property type="match status" value="1"/>
</dbReference>
<sequence>MKTPRLFWKLYASYLTITLLSLVAVYILSSGAIGRFSDRQTAQYLKEQALLISQQIIDDFSSMDQVELNRIVGELSSKTSARLTFILPDGTVAGDTDKASSEMGNHRNRPEILEALNGHLGQSVRYSNTLKKNMMYIAVPVAANDIVYGIVRAAMPVTEMDQVLDSVHHRIFLGGMIILVLSALLSLIVSRRISQPLERIKAGAKRFADGDFSFRLHTIGSTEISSLSETMNLMAEQLEERIQSVIRERNQREAVLSSMEEGVLAVDTEGLIISLNKAASKFFQVLHPETAPGRSIEEVFRNVKLQKFIGSVLKGQEPRECELTARHSETYDLKVRGTNLLGMQGARIGAVVVFTDVSRLRRLESLRSDFVANVSHELKTPITSIKGFIETLLDGAINDPEEADRFLRIVAKHADRLNAIIDDLLTLSRLEQGDKEEMDLQKVGLAGLMNSAVEVCTHRASKKNITISTECPDHLSVFVNPPLIEQALINLISNAVKYSAENKDVAVCASAVDDGVLLSVKDSGYGIASEHLERLFERFYRIDKGRSRQEGGTGLGLAIVKHIAQAHGGAVSVESIFGKGSTFSILIPSEK</sequence>
<dbReference type="GO" id="GO:0005886">
    <property type="term" value="C:plasma membrane"/>
    <property type="evidence" value="ECO:0007669"/>
    <property type="project" value="UniProtKB-SubCell"/>
</dbReference>
<feature type="domain" description="Histidine kinase" evidence="14">
    <location>
        <begin position="373"/>
        <end position="591"/>
    </location>
</feature>
<dbReference type="GO" id="GO:0004721">
    <property type="term" value="F:phosphoprotein phosphatase activity"/>
    <property type="evidence" value="ECO:0007669"/>
    <property type="project" value="TreeGrafter"/>
</dbReference>
<dbReference type="Pfam" id="PF16736">
    <property type="entry name" value="sCache_like"/>
    <property type="match status" value="1"/>
</dbReference>
<feature type="transmembrane region" description="Helical" evidence="13">
    <location>
        <begin position="134"/>
        <end position="151"/>
    </location>
</feature>
<dbReference type="InterPro" id="IPR000014">
    <property type="entry name" value="PAS"/>
</dbReference>
<dbReference type="Pfam" id="PF00989">
    <property type="entry name" value="PAS"/>
    <property type="match status" value="1"/>
</dbReference>
<evidence type="ECO:0000256" key="13">
    <source>
        <dbReference type="SAM" id="Phobius"/>
    </source>
</evidence>
<dbReference type="PROSITE" id="PS50885">
    <property type="entry name" value="HAMP"/>
    <property type="match status" value="1"/>
</dbReference>
<reference evidence="16 17" key="1">
    <citation type="submission" date="2020-01" db="EMBL/GenBank/DDBJ databases">
        <title>Ponticoccus aerotolerans gen. nov., sp. nov., an anaerobic bacterium and proposal of Ponticoccusceae fam. nov., Ponticoccusles ord. nov. and Ponticoccuse classis nov. in the phylum Kiritimatiellaeota.</title>
        <authorList>
            <person name="Zhou L.Y."/>
            <person name="Du Z.J."/>
        </authorList>
    </citation>
    <scope>NUCLEOTIDE SEQUENCE [LARGE SCALE GENOMIC DNA]</scope>
    <source>
        <strain evidence="16 17">S-5007</strain>
    </source>
</reference>
<dbReference type="InterPro" id="IPR031967">
    <property type="entry name" value="PhoR_single_Cache-like_dom"/>
</dbReference>
<evidence type="ECO:0000256" key="9">
    <source>
        <dbReference type="ARBA" id="ARBA00022840"/>
    </source>
</evidence>
<dbReference type="Gene3D" id="1.10.287.130">
    <property type="match status" value="1"/>
</dbReference>
<keyword evidence="17" id="KW-1185">Reference proteome</keyword>
<name>A0A6P1MH79_9BACT</name>
<dbReference type="SMART" id="SM00304">
    <property type="entry name" value="HAMP"/>
    <property type="match status" value="1"/>
</dbReference>
<evidence type="ECO:0000256" key="1">
    <source>
        <dbReference type="ARBA" id="ARBA00000085"/>
    </source>
</evidence>
<feature type="coiled-coil region" evidence="12">
    <location>
        <begin position="228"/>
        <end position="255"/>
    </location>
</feature>
<dbReference type="Pfam" id="PF02518">
    <property type="entry name" value="HATPase_c"/>
    <property type="match status" value="1"/>
</dbReference>
<dbReference type="KEGG" id="taer:GT409_13640"/>
<dbReference type="Pfam" id="PF00512">
    <property type="entry name" value="HisKA"/>
    <property type="match status" value="1"/>
</dbReference>
<protein>
    <recommendedName>
        <fullName evidence="3">histidine kinase</fullName>
        <ecNumber evidence="3">2.7.13.3</ecNumber>
    </recommendedName>
</protein>
<gene>
    <name evidence="16" type="ORF">GT409_13640</name>
</gene>
<dbReference type="InterPro" id="IPR003661">
    <property type="entry name" value="HisK_dim/P_dom"/>
</dbReference>
<dbReference type="GO" id="GO:0000155">
    <property type="term" value="F:phosphorelay sensor kinase activity"/>
    <property type="evidence" value="ECO:0007669"/>
    <property type="project" value="InterPro"/>
</dbReference>
<evidence type="ECO:0000259" key="14">
    <source>
        <dbReference type="PROSITE" id="PS50109"/>
    </source>
</evidence>
<keyword evidence="5" id="KW-0597">Phosphoprotein</keyword>
<organism evidence="16 17">
    <name type="scientific">Tichowtungia aerotolerans</name>
    <dbReference type="NCBI Taxonomy" id="2697043"/>
    <lineage>
        <taxon>Bacteria</taxon>
        <taxon>Pseudomonadati</taxon>
        <taxon>Kiritimatiellota</taxon>
        <taxon>Tichowtungiia</taxon>
        <taxon>Tichowtungiales</taxon>
        <taxon>Tichowtungiaceae</taxon>
        <taxon>Tichowtungia</taxon>
    </lineage>
</organism>
<evidence type="ECO:0000313" key="17">
    <source>
        <dbReference type="Proteomes" id="UP000464954"/>
    </source>
</evidence>
<evidence type="ECO:0000259" key="15">
    <source>
        <dbReference type="PROSITE" id="PS50885"/>
    </source>
</evidence>
<keyword evidence="8" id="KW-0418">Kinase</keyword>
<dbReference type="Gene3D" id="3.30.565.10">
    <property type="entry name" value="Histidine kinase-like ATPase, C-terminal domain"/>
    <property type="match status" value="1"/>
</dbReference>
<dbReference type="Gene3D" id="3.30.450.20">
    <property type="entry name" value="PAS domain"/>
    <property type="match status" value="2"/>
</dbReference>
<dbReference type="CDD" id="cd00075">
    <property type="entry name" value="HATPase"/>
    <property type="match status" value="1"/>
</dbReference>
<dbReference type="SMART" id="SM00388">
    <property type="entry name" value="HisKA"/>
    <property type="match status" value="1"/>
</dbReference>
<dbReference type="InterPro" id="IPR003660">
    <property type="entry name" value="HAMP_dom"/>
</dbReference>
<evidence type="ECO:0000256" key="12">
    <source>
        <dbReference type="SAM" id="Coils"/>
    </source>
</evidence>
<dbReference type="InterPro" id="IPR005467">
    <property type="entry name" value="His_kinase_dom"/>
</dbReference>
<dbReference type="CDD" id="cd00082">
    <property type="entry name" value="HisKA"/>
    <property type="match status" value="1"/>
</dbReference>
<dbReference type="InterPro" id="IPR050351">
    <property type="entry name" value="BphY/WalK/GraS-like"/>
</dbReference>
<keyword evidence="10" id="KW-0902">Two-component regulatory system</keyword>
<evidence type="ECO:0000313" key="16">
    <source>
        <dbReference type="EMBL" id="QHI70435.1"/>
    </source>
</evidence>
<keyword evidence="7" id="KW-0547">Nucleotide-binding</keyword>
<dbReference type="RefSeq" id="WP_160629612.1">
    <property type="nucleotide sequence ID" value="NZ_CP047593.1"/>
</dbReference>
<dbReference type="Proteomes" id="UP000464954">
    <property type="component" value="Chromosome"/>
</dbReference>
<dbReference type="FunFam" id="3.30.565.10:FF:000023">
    <property type="entry name" value="PAS domain-containing sensor histidine kinase"/>
    <property type="match status" value="1"/>
</dbReference>
<evidence type="ECO:0000256" key="2">
    <source>
        <dbReference type="ARBA" id="ARBA00004236"/>
    </source>
</evidence>
<evidence type="ECO:0000256" key="7">
    <source>
        <dbReference type="ARBA" id="ARBA00022741"/>
    </source>
</evidence>
<dbReference type="PRINTS" id="PR00344">
    <property type="entry name" value="BCTRLSENSOR"/>
</dbReference>
<dbReference type="AlphaFoldDB" id="A0A6P1MH79"/>
<keyword evidence="9" id="KW-0067">ATP-binding</keyword>
<feature type="domain" description="HAMP" evidence="15">
    <location>
        <begin position="191"/>
        <end position="243"/>
    </location>
</feature>
<comment type="catalytic activity">
    <reaction evidence="1">
        <text>ATP + protein L-histidine = ADP + protein N-phospho-L-histidine.</text>
        <dbReference type="EC" id="2.7.13.3"/>
    </reaction>
</comment>
<comment type="subcellular location">
    <subcellularLocation>
        <location evidence="2">Cell membrane</location>
    </subcellularLocation>
</comment>
<dbReference type="InterPro" id="IPR013767">
    <property type="entry name" value="PAS_fold"/>
</dbReference>
<dbReference type="PANTHER" id="PTHR45453:SF1">
    <property type="entry name" value="PHOSPHATE REGULON SENSOR PROTEIN PHOR"/>
    <property type="match status" value="1"/>
</dbReference>
<keyword evidence="6" id="KW-0808">Transferase</keyword>
<dbReference type="FunFam" id="1.10.287.130:FF:000008">
    <property type="entry name" value="Two-component sensor histidine kinase"/>
    <property type="match status" value="1"/>
</dbReference>
<dbReference type="SMART" id="SM00091">
    <property type="entry name" value="PAS"/>
    <property type="match status" value="1"/>
</dbReference>
<keyword evidence="11 13" id="KW-0472">Membrane</keyword>
<keyword evidence="12" id="KW-0175">Coiled coil</keyword>
<dbReference type="InterPro" id="IPR004358">
    <property type="entry name" value="Sig_transdc_His_kin-like_C"/>
</dbReference>
<evidence type="ECO:0000256" key="3">
    <source>
        <dbReference type="ARBA" id="ARBA00012438"/>
    </source>
</evidence>
<feature type="transmembrane region" description="Helical" evidence="13">
    <location>
        <begin position="171"/>
        <end position="189"/>
    </location>
</feature>
<dbReference type="SUPFAM" id="SSF55874">
    <property type="entry name" value="ATPase domain of HSP90 chaperone/DNA topoisomerase II/histidine kinase"/>
    <property type="match status" value="1"/>
</dbReference>
<dbReference type="EC" id="2.7.13.3" evidence="3"/>
<dbReference type="InterPro" id="IPR036097">
    <property type="entry name" value="HisK_dim/P_sf"/>
</dbReference>
<dbReference type="CDD" id="cd06225">
    <property type="entry name" value="HAMP"/>
    <property type="match status" value="1"/>
</dbReference>
<dbReference type="Pfam" id="PF00672">
    <property type="entry name" value="HAMP"/>
    <property type="match status" value="1"/>
</dbReference>
<dbReference type="SMART" id="SM00387">
    <property type="entry name" value="HATPase_c"/>
    <property type="match status" value="1"/>
</dbReference>
<dbReference type="SUPFAM" id="SSF55785">
    <property type="entry name" value="PYP-like sensor domain (PAS domain)"/>
    <property type="match status" value="1"/>
</dbReference>
<dbReference type="EMBL" id="CP047593">
    <property type="protein sequence ID" value="QHI70435.1"/>
    <property type="molecule type" value="Genomic_DNA"/>
</dbReference>
<feature type="transmembrane region" description="Helical" evidence="13">
    <location>
        <begin position="6"/>
        <end position="29"/>
    </location>
</feature>
<evidence type="ECO:0000256" key="11">
    <source>
        <dbReference type="ARBA" id="ARBA00023136"/>
    </source>
</evidence>
<evidence type="ECO:0000256" key="6">
    <source>
        <dbReference type="ARBA" id="ARBA00022679"/>
    </source>
</evidence>
<dbReference type="InterPro" id="IPR036890">
    <property type="entry name" value="HATPase_C_sf"/>
</dbReference>
<evidence type="ECO:0000256" key="10">
    <source>
        <dbReference type="ARBA" id="ARBA00023012"/>
    </source>
</evidence>
<dbReference type="GO" id="GO:0016036">
    <property type="term" value="P:cellular response to phosphate starvation"/>
    <property type="evidence" value="ECO:0007669"/>
    <property type="project" value="TreeGrafter"/>
</dbReference>
<accession>A0A6P1MH79</accession>
<keyword evidence="4" id="KW-1003">Cell membrane</keyword>
<dbReference type="GO" id="GO:0006355">
    <property type="term" value="P:regulation of DNA-templated transcription"/>
    <property type="evidence" value="ECO:0007669"/>
    <property type="project" value="InterPro"/>
</dbReference>
<dbReference type="InterPro" id="IPR003594">
    <property type="entry name" value="HATPase_dom"/>
</dbReference>
<keyword evidence="13" id="KW-1133">Transmembrane helix</keyword>
<dbReference type="Gene3D" id="1.10.8.500">
    <property type="entry name" value="HAMP domain in histidine kinase"/>
    <property type="match status" value="1"/>
</dbReference>
<dbReference type="InterPro" id="IPR035965">
    <property type="entry name" value="PAS-like_dom_sf"/>
</dbReference>
<dbReference type="SUPFAM" id="SSF47384">
    <property type="entry name" value="Homodimeric domain of signal transducing histidine kinase"/>
    <property type="match status" value="1"/>
</dbReference>